<keyword evidence="1" id="KW-0812">Transmembrane</keyword>
<evidence type="ECO:0000313" key="2">
    <source>
        <dbReference type="EMBL" id="KOM24901.1"/>
    </source>
</evidence>
<protein>
    <submittedName>
        <fullName evidence="2">Uncharacterized protein</fullName>
    </submittedName>
</protein>
<dbReference type="Gramene" id="KOM24901">
    <property type="protein sequence ID" value="KOM24901"/>
    <property type="gene ID" value="LR48_Vigan13s000400"/>
</dbReference>
<name>A0A0L9T3G3_PHAAN</name>
<reference evidence="3" key="1">
    <citation type="journal article" date="2015" name="Proc. Natl. Acad. Sci. U.S.A.">
        <title>Genome sequencing of adzuki bean (Vigna angularis) provides insight into high starch and low fat accumulation and domestication.</title>
        <authorList>
            <person name="Yang K."/>
            <person name="Tian Z."/>
            <person name="Chen C."/>
            <person name="Luo L."/>
            <person name="Zhao B."/>
            <person name="Wang Z."/>
            <person name="Yu L."/>
            <person name="Li Y."/>
            <person name="Sun Y."/>
            <person name="Li W."/>
            <person name="Chen Y."/>
            <person name="Li Y."/>
            <person name="Zhang Y."/>
            <person name="Ai D."/>
            <person name="Zhao J."/>
            <person name="Shang C."/>
            <person name="Ma Y."/>
            <person name="Wu B."/>
            <person name="Wang M."/>
            <person name="Gao L."/>
            <person name="Sun D."/>
            <person name="Zhang P."/>
            <person name="Guo F."/>
            <person name="Wang W."/>
            <person name="Li Y."/>
            <person name="Wang J."/>
            <person name="Varshney R.K."/>
            <person name="Wang J."/>
            <person name="Ling H.Q."/>
            <person name="Wan P."/>
        </authorList>
    </citation>
    <scope>NUCLEOTIDE SEQUENCE</scope>
    <source>
        <strain evidence="3">cv. Jingnong 6</strain>
    </source>
</reference>
<sequence length="119" mass="13206">MKITVFQLLSPSDSIPESWRSAARQLHPNDNIPESWRSAAQNLCRSATASRIGWRSATQSCSAQLQQVWSGGAQLGAQLHASRTPASTFIFFLKTSSFTFILAYMVLQFFSLAYKLGCK</sequence>
<accession>A0A0L9T3G3</accession>
<keyword evidence="1" id="KW-1133">Transmembrane helix</keyword>
<dbReference type="Proteomes" id="UP000053144">
    <property type="component" value="Unassembled WGS sequence"/>
</dbReference>
<dbReference type="AlphaFoldDB" id="A0A0L9T3G3"/>
<proteinExistence type="predicted"/>
<gene>
    <name evidence="2" type="ORF">LR48_Vigan13s000400</name>
</gene>
<evidence type="ECO:0000313" key="3">
    <source>
        <dbReference type="Proteomes" id="UP000053144"/>
    </source>
</evidence>
<feature type="transmembrane region" description="Helical" evidence="1">
    <location>
        <begin position="89"/>
        <end position="114"/>
    </location>
</feature>
<keyword evidence="1" id="KW-0472">Membrane</keyword>
<evidence type="ECO:0000256" key="1">
    <source>
        <dbReference type="SAM" id="Phobius"/>
    </source>
</evidence>
<dbReference type="EMBL" id="KQ258244">
    <property type="protein sequence ID" value="KOM24901.1"/>
    <property type="molecule type" value="Genomic_DNA"/>
</dbReference>
<organism evidence="2 3">
    <name type="scientific">Phaseolus angularis</name>
    <name type="common">Azuki bean</name>
    <name type="synonym">Vigna angularis</name>
    <dbReference type="NCBI Taxonomy" id="3914"/>
    <lineage>
        <taxon>Eukaryota</taxon>
        <taxon>Viridiplantae</taxon>
        <taxon>Streptophyta</taxon>
        <taxon>Embryophyta</taxon>
        <taxon>Tracheophyta</taxon>
        <taxon>Spermatophyta</taxon>
        <taxon>Magnoliopsida</taxon>
        <taxon>eudicotyledons</taxon>
        <taxon>Gunneridae</taxon>
        <taxon>Pentapetalae</taxon>
        <taxon>rosids</taxon>
        <taxon>fabids</taxon>
        <taxon>Fabales</taxon>
        <taxon>Fabaceae</taxon>
        <taxon>Papilionoideae</taxon>
        <taxon>50 kb inversion clade</taxon>
        <taxon>NPAAA clade</taxon>
        <taxon>indigoferoid/millettioid clade</taxon>
        <taxon>Phaseoleae</taxon>
        <taxon>Vigna</taxon>
    </lineage>
</organism>